<name>A0A165D4J7_EXIGL</name>
<gene>
    <name evidence="2" type="ORF">EXIGLDRAFT_727966</name>
</gene>
<dbReference type="AlphaFoldDB" id="A0A165D4J7"/>
<sequence length="51" mass="5228">MWTPGSAISGSGTSYFDFGESSTGAVEDLAPGRSDVHLAPPPPPRSDSPHT</sequence>
<feature type="compositionally biased region" description="Pro residues" evidence="1">
    <location>
        <begin position="39"/>
        <end position="51"/>
    </location>
</feature>
<evidence type="ECO:0000256" key="1">
    <source>
        <dbReference type="SAM" id="MobiDB-lite"/>
    </source>
</evidence>
<accession>A0A165D4J7</accession>
<organism evidence="2 3">
    <name type="scientific">Exidia glandulosa HHB12029</name>
    <dbReference type="NCBI Taxonomy" id="1314781"/>
    <lineage>
        <taxon>Eukaryota</taxon>
        <taxon>Fungi</taxon>
        <taxon>Dikarya</taxon>
        <taxon>Basidiomycota</taxon>
        <taxon>Agaricomycotina</taxon>
        <taxon>Agaricomycetes</taxon>
        <taxon>Auriculariales</taxon>
        <taxon>Exidiaceae</taxon>
        <taxon>Exidia</taxon>
    </lineage>
</organism>
<evidence type="ECO:0000313" key="3">
    <source>
        <dbReference type="Proteomes" id="UP000077266"/>
    </source>
</evidence>
<protein>
    <submittedName>
        <fullName evidence="2">Uncharacterized protein</fullName>
    </submittedName>
</protein>
<keyword evidence="3" id="KW-1185">Reference proteome</keyword>
<feature type="compositionally biased region" description="Polar residues" evidence="1">
    <location>
        <begin position="1"/>
        <end position="24"/>
    </location>
</feature>
<evidence type="ECO:0000313" key="2">
    <source>
        <dbReference type="EMBL" id="KZV83774.1"/>
    </source>
</evidence>
<dbReference type="InParanoid" id="A0A165D4J7"/>
<proteinExistence type="predicted"/>
<feature type="region of interest" description="Disordered" evidence="1">
    <location>
        <begin position="1"/>
        <end position="51"/>
    </location>
</feature>
<dbReference type="Proteomes" id="UP000077266">
    <property type="component" value="Unassembled WGS sequence"/>
</dbReference>
<reference evidence="2 3" key="1">
    <citation type="journal article" date="2016" name="Mol. Biol. Evol.">
        <title>Comparative Genomics of Early-Diverging Mushroom-Forming Fungi Provides Insights into the Origins of Lignocellulose Decay Capabilities.</title>
        <authorList>
            <person name="Nagy L.G."/>
            <person name="Riley R."/>
            <person name="Tritt A."/>
            <person name="Adam C."/>
            <person name="Daum C."/>
            <person name="Floudas D."/>
            <person name="Sun H."/>
            <person name="Yadav J.S."/>
            <person name="Pangilinan J."/>
            <person name="Larsson K.H."/>
            <person name="Matsuura K."/>
            <person name="Barry K."/>
            <person name="Labutti K."/>
            <person name="Kuo R."/>
            <person name="Ohm R.A."/>
            <person name="Bhattacharya S.S."/>
            <person name="Shirouzu T."/>
            <person name="Yoshinaga Y."/>
            <person name="Martin F.M."/>
            <person name="Grigoriev I.V."/>
            <person name="Hibbett D.S."/>
        </authorList>
    </citation>
    <scope>NUCLEOTIDE SEQUENCE [LARGE SCALE GENOMIC DNA]</scope>
    <source>
        <strain evidence="2 3">HHB12029</strain>
    </source>
</reference>
<dbReference type="EMBL" id="KV426255">
    <property type="protein sequence ID" value="KZV83774.1"/>
    <property type="molecule type" value="Genomic_DNA"/>
</dbReference>